<evidence type="ECO:0000313" key="6">
    <source>
        <dbReference type="Proteomes" id="UP000030762"/>
    </source>
</evidence>
<evidence type="ECO:0008006" key="7">
    <source>
        <dbReference type="Google" id="ProtNLM"/>
    </source>
</evidence>
<evidence type="ECO:0000313" key="5">
    <source>
        <dbReference type="EMBL" id="EQC33493.1"/>
    </source>
</evidence>
<dbReference type="GeneID" id="19949729"/>
<dbReference type="VEuPathDB" id="FungiDB:SDRG_09002"/>
<evidence type="ECO:0000256" key="2">
    <source>
        <dbReference type="RuleBase" id="RU000383"/>
    </source>
</evidence>
<keyword evidence="6" id="KW-1185">Reference proteome</keyword>
<dbReference type="EMBL" id="JH767159">
    <property type="protein sequence ID" value="EQC33493.1"/>
    <property type="molecule type" value="Genomic_DNA"/>
</dbReference>
<sequence length="284" mass="32452">MELCCDEELVSIETSVYLPLDDAALDLADDWYTTMLHQERLRVAFNPSFHYVQTRRVLVDWTCDVGDALHLEKWIVHTAVMYLDRLLSEGEKPLQTELQLYCLCSLFIAAKTFALDSDIPSLHDMHAYANGLYSTHDIMRYEGRLLQALRWSLTAMHPLSFVRFYVASAPLFPDDTIHHLRLGDPSENAELLDRYSALVESLADLCLSEYAFLEYLPSIVATAILAVGRRILNITPIWRNEMEALTGYAVHDMEACYHHVYRQYEMQSQKPGLAETSPAAVSDL</sequence>
<dbReference type="Gene3D" id="1.10.472.10">
    <property type="entry name" value="Cyclin-like"/>
    <property type="match status" value="2"/>
</dbReference>
<dbReference type="AlphaFoldDB" id="T0RMG3"/>
<dbReference type="STRING" id="1156394.T0RMG3"/>
<dbReference type="Proteomes" id="UP000030762">
    <property type="component" value="Unassembled WGS sequence"/>
</dbReference>
<proteinExistence type="inferred from homology"/>
<evidence type="ECO:0000256" key="1">
    <source>
        <dbReference type="ARBA" id="ARBA00023127"/>
    </source>
</evidence>
<protein>
    <recommendedName>
        <fullName evidence="7">Cyclin N-terminal domain-containing protein</fullName>
    </recommendedName>
</protein>
<feature type="domain" description="Cyclin-like" evidence="3">
    <location>
        <begin position="180"/>
        <end position="262"/>
    </location>
</feature>
<dbReference type="InterPro" id="IPR039361">
    <property type="entry name" value="Cyclin"/>
</dbReference>
<dbReference type="InterPro" id="IPR036915">
    <property type="entry name" value="Cyclin-like_sf"/>
</dbReference>
<dbReference type="InParanoid" id="T0RMG3"/>
<dbReference type="PANTHER" id="PTHR10177">
    <property type="entry name" value="CYCLINS"/>
    <property type="match status" value="1"/>
</dbReference>
<dbReference type="OrthoDB" id="285802at2759"/>
<dbReference type="SMART" id="SM00385">
    <property type="entry name" value="CYCLIN"/>
    <property type="match status" value="2"/>
</dbReference>
<dbReference type="Pfam" id="PF02984">
    <property type="entry name" value="Cyclin_C"/>
    <property type="match status" value="1"/>
</dbReference>
<dbReference type="RefSeq" id="XP_008613133.1">
    <property type="nucleotide sequence ID" value="XM_008614911.1"/>
</dbReference>
<accession>T0RMG3</accession>
<dbReference type="SUPFAM" id="SSF47954">
    <property type="entry name" value="Cyclin-like"/>
    <property type="match status" value="2"/>
</dbReference>
<dbReference type="InterPro" id="IPR004367">
    <property type="entry name" value="Cyclin_C-dom"/>
</dbReference>
<dbReference type="CDD" id="cd20529">
    <property type="entry name" value="CYCLIN_CCNJ-like_rpt2"/>
    <property type="match status" value="1"/>
</dbReference>
<dbReference type="InterPro" id="IPR013763">
    <property type="entry name" value="Cyclin-like_dom"/>
</dbReference>
<evidence type="ECO:0000259" key="3">
    <source>
        <dbReference type="SMART" id="SM00385"/>
    </source>
</evidence>
<gene>
    <name evidence="5" type="ORF">SDRG_09002</name>
</gene>
<feature type="domain" description="Cyclin-like" evidence="3">
    <location>
        <begin position="60"/>
        <end position="147"/>
    </location>
</feature>
<evidence type="ECO:0000259" key="4">
    <source>
        <dbReference type="SMART" id="SM01332"/>
    </source>
</evidence>
<reference evidence="5 6" key="1">
    <citation type="submission" date="2012-04" db="EMBL/GenBank/DDBJ databases">
        <title>The Genome Sequence of Saprolegnia declina VS20.</title>
        <authorList>
            <consortium name="The Broad Institute Genome Sequencing Platform"/>
            <person name="Russ C."/>
            <person name="Nusbaum C."/>
            <person name="Tyler B."/>
            <person name="van West P."/>
            <person name="Dieguez-Uribeondo J."/>
            <person name="de Bruijn I."/>
            <person name="Tripathy S."/>
            <person name="Jiang R."/>
            <person name="Young S.K."/>
            <person name="Zeng Q."/>
            <person name="Gargeya S."/>
            <person name="Fitzgerald M."/>
            <person name="Haas B."/>
            <person name="Abouelleil A."/>
            <person name="Alvarado L."/>
            <person name="Arachchi H.M."/>
            <person name="Berlin A."/>
            <person name="Chapman S.B."/>
            <person name="Goldberg J."/>
            <person name="Griggs A."/>
            <person name="Gujja S."/>
            <person name="Hansen M."/>
            <person name="Howarth C."/>
            <person name="Imamovic A."/>
            <person name="Larimer J."/>
            <person name="McCowen C."/>
            <person name="Montmayeur A."/>
            <person name="Murphy C."/>
            <person name="Neiman D."/>
            <person name="Pearson M."/>
            <person name="Priest M."/>
            <person name="Roberts A."/>
            <person name="Saif S."/>
            <person name="Shea T."/>
            <person name="Sisk P."/>
            <person name="Sykes S."/>
            <person name="Wortman J."/>
            <person name="Nusbaum C."/>
            <person name="Birren B."/>
        </authorList>
    </citation>
    <scope>NUCLEOTIDE SEQUENCE [LARGE SCALE GENOMIC DNA]</scope>
    <source>
        <strain evidence="5 6">VS20</strain>
    </source>
</reference>
<comment type="similarity">
    <text evidence="2">Belongs to the cyclin family.</text>
</comment>
<feature type="domain" description="Cyclin C-terminal" evidence="4">
    <location>
        <begin position="156"/>
        <end position="280"/>
    </location>
</feature>
<dbReference type="SMART" id="SM01332">
    <property type="entry name" value="Cyclin_C"/>
    <property type="match status" value="1"/>
</dbReference>
<dbReference type="OMA" id="LEKWIVH"/>
<keyword evidence="1 2" id="KW-0195">Cyclin</keyword>
<name>T0RMG3_SAPDV</name>
<organism evidence="5 6">
    <name type="scientific">Saprolegnia diclina (strain VS20)</name>
    <dbReference type="NCBI Taxonomy" id="1156394"/>
    <lineage>
        <taxon>Eukaryota</taxon>
        <taxon>Sar</taxon>
        <taxon>Stramenopiles</taxon>
        <taxon>Oomycota</taxon>
        <taxon>Saprolegniomycetes</taxon>
        <taxon>Saprolegniales</taxon>
        <taxon>Saprolegniaceae</taxon>
        <taxon>Saprolegnia</taxon>
    </lineage>
</organism>
<dbReference type="InterPro" id="IPR006671">
    <property type="entry name" value="Cyclin_N"/>
</dbReference>
<dbReference type="eggNOG" id="KOG0653">
    <property type="taxonomic scope" value="Eukaryota"/>
</dbReference>
<dbReference type="Pfam" id="PF00134">
    <property type="entry name" value="Cyclin_N"/>
    <property type="match status" value="1"/>
</dbReference>